<evidence type="ECO:0000313" key="3">
    <source>
        <dbReference type="Proteomes" id="UP001211065"/>
    </source>
</evidence>
<keyword evidence="3" id="KW-1185">Reference proteome</keyword>
<dbReference type="InterPro" id="IPR011990">
    <property type="entry name" value="TPR-like_helical_dom_sf"/>
</dbReference>
<sequence>NIQKRKVNSIFHSEYLYLQMMKHQLNSYPINFKVFYELRRRYQLMYNTSVMNTDYLILMSTAYGKQLDSDSLNVLWNTVKSAGIEVPKELYQSLIQAYSNLNDINGLSSVLYSSKVDQLEDDKIKYAKLLFPIPSNDPVVYESLMNFYLKMDQIDVVLHLFRDFTLKCNMPNKLDRNLMKIYLIVVKAIFSDLPAKLAHQVFRSIKKRTLPESRDLVYQYFIQFFSESEDVHMAEKILMEAIDKNVAVDCSAIIPLVSAYLEKEDMKNALKVLEIWMKANFRQNEYKPTTFEFLYKLYLKNLFFTAESDYQKREHILNCFKKFNRSISTINTGNELLLKEYCNAGNIVMAVKLLQTLQNDPRSYLPIRNPVSNLNAPLLSSVILEAYYTTINFFCQRKLHLSALKLIQQLYLLGNQEEHRNSFSFKKKLQLHPKVFLALFSLLEKMNDVEYCLKLIISMLNVNLIPDLESFEHIFRLYLMQYPVENFKNFKKNSKDLHYSDKIYLKEVLNLIEFENGRFKKFKELLKFRVFNSILSFYLKKIKNLKKLNLNYSTDLKYLEIVFFEMNTENVIVEKHLMKILKKEFKTDLKYNRHVYYYKFTGSHSIFSDGNFVPYQEFIYPD</sequence>
<feature type="non-terminal residue" evidence="2">
    <location>
        <position position="1"/>
    </location>
</feature>
<gene>
    <name evidence="2" type="ORF">HK099_000403</name>
</gene>
<keyword evidence="1" id="KW-0677">Repeat</keyword>
<dbReference type="AlphaFoldDB" id="A0AAD5TVB1"/>
<dbReference type="InterPro" id="IPR050667">
    <property type="entry name" value="PPR-containing_protein"/>
</dbReference>
<organism evidence="2 3">
    <name type="scientific">Clydaea vesicula</name>
    <dbReference type="NCBI Taxonomy" id="447962"/>
    <lineage>
        <taxon>Eukaryota</taxon>
        <taxon>Fungi</taxon>
        <taxon>Fungi incertae sedis</taxon>
        <taxon>Chytridiomycota</taxon>
        <taxon>Chytridiomycota incertae sedis</taxon>
        <taxon>Chytridiomycetes</taxon>
        <taxon>Lobulomycetales</taxon>
        <taxon>Lobulomycetaceae</taxon>
        <taxon>Clydaea</taxon>
    </lineage>
</organism>
<dbReference type="Proteomes" id="UP001211065">
    <property type="component" value="Unassembled WGS sequence"/>
</dbReference>
<name>A0AAD5TVB1_9FUNG</name>
<evidence type="ECO:0000256" key="1">
    <source>
        <dbReference type="ARBA" id="ARBA00022737"/>
    </source>
</evidence>
<accession>A0AAD5TVB1</accession>
<evidence type="ECO:0000313" key="2">
    <source>
        <dbReference type="EMBL" id="KAJ3206832.1"/>
    </source>
</evidence>
<dbReference type="EMBL" id="JADGJW010001096">
    <property type="protein sequence ID" value="KAJ3206832.1"/>
    <property type="molecule type" value="Genomic_DNA"/>
</dbReference>
<comment type="caution">
    <text evidence="2">The sequence shown here is derived from an EMBL/GenBank/DDBJ whole genome shotgun (WGS) entry which is preliminary data.</text>
</comment>
<reference evidence="2" key="1">
    <citation type="submission" date="2020-05" db="EMBL/GenBank/DDBJ databases">
        <title>Phylogenomic resolution of chytrid fungi.</title>
        <authorList>
            <person name="Stajich J.E."/>
            <person name="Amses K."/>
            <person name="Simmons R."/>
            <person name="Seto K."/>
            <person name="Myers J."/>
            <person name="Bonds A."/>
            <person name="Quandt C.A."/>
            <person name="Barry K."/>
            <person name="Liu P."/>
            <person name="Grigoriev I."/>
            <person name="Longcore J.E."/>
            <person name="James T.Y."/>
        </authorList>
    </citation>
    <scope>NUCLEOTIDE SEQUENCE</scope>
    <source>
        <strain evidence="2">JEL0476</strain>
    </source>
</reference>
<dbReference type="PANTHER" id="PTHR47939">
    <property type="entry name" value="MEMBRANE-ASSOCIATED SALT-INDUCIBLE PROTEIN-LIKE"/>
    <property type="match status" value="1"/>
</dbReference>
<dbReference type="PANTHER" id="PTHR47939:SF13">
    <property type="entry name" value="OS03G0201400 PROTEIN"/>
    <property type="match status" value="1"/>
</dbReference>
<dbReference type="Gene3D" id="1.25.40.10">
    <property type="entry name" value="Tetratricopeptide repeat domain"/>
    <property type="match status" value="1"/>
</dbReference>
<protein>
    <submittedName>
        <fullName evidence="2">Uncharacterized protein</fullName>
    </submittedName>
</protein>
<proteinExistence type="predicted"/>